<gene>
    <name evidence="2" type="ORF">E2I14_09295</name>
</gene>
<comment type="caution">
    <text evidence="2">The sequence shown here is derived from an EMBL/GenBank/DDBJ whole genome shotgun (WGS) entry which is preliminary data.</text>
</comment>
<dbReference type="InterPro" id="IPR058248">
    <property type="entry name" value="Lxx211020-like"/>
</dbReference>
<dbReference type="InterPro" id="IPR007410">
    <property type="entry name" value="LpqE-like"/>
</dbReference>
<dbReference type="AlphaFoldDB" id="A0A4V3AUV8"/>
<evidence type="ECO:0000256" key="1">
    <source>
        <dbReference type="SAM" id="SignalP"/>
    </source>
</evidence>
<proteinExistence type="predicted"/>
<accession>A0A4V3AUV8</accession>
<keyword evidence="1" id="KW-0732">Signal</keyword>
<protein>
    <submittedName>
        <fullName evidence="2">Copper chaperone PCu(A)C</fullName>
    </submittedName>
</protein>
<dbReference type="InterPro" id="IPR036182">
    <property type="entry name" value="PCuAC_sf"/>
</dbReference>
<evidence type="ECO:0000313" key="2">
    <source>
        <dbReference type="EMBL" id="TDK66640.1"/>
    </source>
</evidence>
<reference evidence="2 3" key="1">
    <citation type="submission" date="2019-03" db="EMBL/GenBank/DDBJ databases">
        <title>Sapientia aquatica gen. nov., sp. nov., isolated from a crater lake.</title>
        <authorList>
            <person name="Felfoldi T."/>
            <person name="Szabo A."/>
            <person name="Toth E."/>
            <person name="Schumann P."/>
            <person name="Keki Z."/>
            <person name="Marialigeti K."/>
            <person name="Mathe I."/>
        </authorList>
    </citation>
    <scope>NUCLEOTIDE SEQUENCE [LARGE SCALE GENOMIC DNA]</scope>
    <source>
        <strain evidence="2 3">SA-152</strain>
    </source>
</reference>
<organism evidence="2 3">
    <name type="scientific">Sapientia aquatica</name>
    <dbReference type="NCBI Taxonomy" id="1549640"/>
    <lineage>
        <taxon>Bacteria</taxon>
        <taxon>Pseudomonadati</taxon>
        <taxon>Pseudomonadota</taxon>
        <taxon>Betaproteobacteria</taxon>
        <taxon>Burkholderiales</taxon>
        <taxon>Oxalobacteraceae</taxon>
        <taxon>Sapientia</taxon>
    </lineage>
</organism>
<dbReference type="PANTHER" id="PTHR36302:SF1">
    <property type="entry name" value="COPPER CHAPERONE PCU(A)C"/>
    <property type="match status" value="1"/>
</dbReference>
<evidence type="ECO:0000313" key="3">
    <source>
        <dbReference type="Proteomes" id="UP000294829"/>
    </source>
</evidence>
<dbReference type="Gene3D" id="2.60.40.1890">
    <property type="entry name" value="PCu(A)C copper chaperone"/>
    <property type="match status" value="1"/>
</dbReference>
<dbReference type="PANTHER" id="PTHR36302">
    <property type="entry name" value="BLR7088 PROTEIN"/>
    <property type="match status" value="1"/>
</dbReference>
<sequence>MFSSTFKTFASIVSTALLVSSAYAHEFTLGDIQIAHPYARATVAQQTSGGAYFGLENKGKQDDKLVKVSGTIAKSVEIHNMEMAGDVMKMREVDGIELKAGSKISMKPAGGYHIMLIGLTQPLKAGDKFPLTLQFEKAGKIEVVVHVEAASAAPMEHQH</sequence>
<feature type="chain" id="PRO_5020984719" evidence="1">
    <location>
        <begin position="25"/>
        <end position="159"/>
    </location>
</feature>
<dbReference type="RefSeq" id="WP_133327722.1">
    <property type="nucleotide sequence ID" value="NZ_SMYL01000003.1"/>
</dbReference>
<dbReference type="OrthoDB" id="9796962at2"/>
<dbReference type="SUPFAM" id="SSF110087">
    <property type="entry name" value="DR1885-like metal-binding protein"/>
    <property type="match status" value="1"/>
</dbReference>
<keyword evidence="3" id="KW-1185">Reference proteome</keyword>
<dbReference type="Pfam" id="PF04314">
    <property type="entry name" value="PCuAC"/>
    <property type="match status" value="1"/>
</dbReference>
<dbReference type="Proteomes" id="UP000294829">
    <property type="component" value="Unassembled WGS sequence"/>
</dbReference>
<name>A0A4V3AUV8_9BURK</name>
<feature type="signal peptide" evidence="1">
    <location>
        <begin position="1"/>
        <end position="24"/>
    </location>
</feature>
<dbReference type="EMBL" id="SMYL01000003">
    <property type="protein sequence ID" value="TDK66640.1"/>
    <property type="molecule type" value="Genomic_DNA"/>
</dbReference>